<protein>
    <submittedName>
        <fullName evidence="1">Uncharacterized protein</fullName>
    </submittedName>
</protein>
<gene>
    <name evidence="1" type="ORF">VNO77_19357</name>
</gene>
<accession>A0AAN9LMI1</accession>
<dbReference type="AlphaFoldDB" id="A0AAN9LMI1"/>
<reference evidence="1 2" key="1">
    <citation type="submission" date="2024-01" db="EMBL/GenBank/DDBJ databases">
        <title>The genomes of 5 underutilized Papilionoideae crops provide insights into root nodulation and disease resistanc.</title>
        <authorList>
            <person name="Jiang F."/>
        </authorList>
    </citation>
    <scope>NUCLEOTIDE SEQUENCE [LARGE SCALE GENOMIC DNA]</scope>
    <source>
        <strain evidence="1">LVBAO_FW01</strain>
        <tissue evidence="1">Leaves</tissue>
    </source>
</reference>
<name>A0AAN9LMI1_CANGL</name>
<organism evidence="1 2">
    <name type="scientific">Canavalia gladiata</name>
    <name type="common">Sword bean</name>
    <name type="synonym">Dolichos gladiatus</name>
    <dbReference type="NCBI Taxonomy" id="3824"/>
    <lineage>
        <taxon>Eukaryota</taxon>
        <taxon>Viridiplantae</taxon>
        <taxon>Streptophyta</taxon>
        <taxon>Embryophyta</taxon>
        <taxon>Tracheophyta</taxon>
        <taxon>Spermatophyta</taxon>
        <taxon>Magnoliopsida</taxon>
        <taxon>eudicotyledons</taxon>
        <taxon>Gunneridae</taxon>
        <taxon>Pentapetalae</taxon>
        <taxon>rosids</taxon>
        <taxon>fabids</taxon>
        <taxon>Fabales</taxon>
        <taxon>Fabaceae</taxon>
        <taxon>Papilionoideae</taxon>
        <taxon>50 kb inversion clade</taxon>
        <taxon>NPAAA clade</taxon>
        <taxon>indigoferoid/millettioid clade</taxon>
        <taxon>Phaseoleae</taxon>
        <taxon>Canavalia</taxon>
    </lineage>
</organism>
<evidence type="ECO:0000313" key="1">
    <source>
        <dbReference type="EMBL" id="KAK7338727.1"/>
    </source>
</evidence>
<dbReference type="EMBL" id="JAYMYQ010000004">
    <property type="protein sequence ID" value="KAK7338727.1"/>
    <property type="molecule type" value="Genomic_DNA"/>
</dbReference>
<sequence length="75" mass="8478">MITSDLPDVDISITCVSNFKALKDHFTLSTPKEALINPWNIHYHAKSIRNQACAKEFVFPLSFQLGGIFGWAIRI</sequence>
<comment type="caution">
    <text evidence="1">The sequence shown here is derived from an EMBL/GenBank/DDBJ whole genome shotgun (WGS) entry which is preliminary data.</text>
</comment>
<dbReference type="Proteomes" id="UP001367508">
    <property type="component" value="Unassembled WGS sequence"/>
</dbReference>
<proteinExistence type="predicted"/>
<evidence type="ECO:0000313" key="2">
    <source>
        <dbReference type="Proteomes" id="UP001367508"/>
    </source>
</evidence>
<keyword evidence="2" id="KW-1185">Reference proteome</keyword>